<evidence type="ECO:0000313" key="2">
    <source>
        <dbReference type="EMBL" id="KAF2765661.1"/>
    </source>
</evidence>
<evidence type="ECO:0000313" key="3">
    <source>
        <dbReference type="Proteomes" id="UP000799436"/>
    </source>
</evidence>
<evidence type="ECO:0000256" key="1">
    <source>
        <dbReference type="SAM" id="MobiDB-lite"/>
    </source>
</evidence>
<sequence>MATCCFWAMTVCAARKLRCSWSGLRSESCVPLTAWDSVKIPALALSIFGPAHSITLDTCSIGTPLRSVRLRSLDDPVQNEGCHRGPAVRPSPRPPERNRARSALSVTKVDSDSGHVHHRGKICSI</sequence>
<accession>A0A6G1KYD3</accession>
<proteinExistence type="predicted"/>
<dbReference type="EMBL" id="ML995886">
    <property type="protein sequence ID" value="KAF2765661.1"/>
    <property type="molecule type" value="Genomic_DNA"/>
</dbReference>
<reference evidence="2" key="1">
    <citation type="journal article" date="2020" name="Stud. Mycol.">
        <title>101 Dothideomycetes genomes: a test case for predicting lifestyles and emergence of pathogens.</title>
        <authorList>
            <person name="Haridas S."/>
            <person name="Albert R."/>
            <person name="Binder M."/>
            <person name="Bloem J."/>
            <person name="Labutti K."/>
            <person name="Salamov A."/>
            <person name="Andreopoulos B."/>
            <person name="Baker S."/>
            <person name="Barry K."/>
            <person name="Bills G."/>
            <person name="Bluhm B."/>
            <person name="Cannon C."/>
            <person name="Castanera R."/>
            <person name="Culley D."/>
            <person name="Daum C."/>
            <person name="Ezra D."/>
            <person name="Gonzalez J."/>
            <person name="Henrissat B."/>
            <person name="Kuo A."/>
            <person name="Liang C."/>
            <person name="Lipzen A."/>
            <person name="Lutzoni F."/>
            <person name="Magnuson J."/>
            <person name="Mondo S."/>
            <person name="Nolan M."/>
            <person name="Ohm R."/>
            <person name="Pangilinan J."/>
            <person name="Park H.-J."/>
            <person name="Ramirez L."/>
            <person name="Alfaro M."/>
            <person name="Sun H."/>
            <person name="Tritt A."/>
            <person name="Yoshinaga Y."/>
            <person name="Zwiers L.-H."/>
            <person name="Turgeon B."/>
            <person name="Goodwin S."/>
            <person name="Spatafora J."/>
            <person name="Crous P."/>
            <person name="Grigoriev I."/>
        </authorList>
    </citation>
    <scope>NUCLEOTIDE SEQUENCE</scope>
    <source>
        <strain evidence="2">CBS 116005</strain>
    </source>
</reference>
<dbReference type="Proteomes" id="UP000799436">
    <property type="component" value="Unassembled WGS sequence"/>
</dbReference>
<feature type="region of interest" description="Disordered" evidence="1">
    <location>
        <begin position="78"/>
        <end position="102"/>
    </location>
</feature>
<keyword evidence="3" id="KW-1185">Reference proteome</keyword>
<protein>
    <submittedName>
        <fullName evidence="2">Uncharacterized protein</fullName>
    </submittedName>
</protein>
<organism evidence="2 3">
    <name type="scientific">Teratosphaeria nubilosa</name>
    <dbReference type="NCBI Taxonomy" id="161662"/>
    <lineage>
        <taxon>Eukaryota</taxon>
        <taxon>Fungi</taxon>
        <taxon>Dikarya</taxon>
        <taxon>Ascomycota</taxon>
        <taxon>Pezizomycotina</taxon>
        <taxon>Dothideomycetes</taxon>
        <taxon>Dothideomycetidae</taxon>
        <taxon>Mycosphaerellales</taxon>
        <taxon>Teratosphaeriaceae</taxon>
        <taxon>Teratosphaeria</taxon>
    </lineage>
</organism>
<gene>
    <name evidence="2" type="ORF">EJ03DRAFT_199188</name>
</gene>
<name>A0A6G1KYD3_9PEZI</name>
<dbReference type="AlphaFoldDB" id="A0A6G1KYD3"/>